<keyword evidence="3" id="KW-1185">Reference proteome</keyword>
<dbReference type="EMBL" id="BJXA01000004">
    <property type="protein sequence ID" value="GEM36637.1"/>
    <property type="molecule type" value="Genomic_DNA"/>
</dbReference>
<evidence type="ECO:0000313" key="2">
    <source>
        <dbReference type="EMBL" id="GEM36637.1"/>
    </source>
</evidence>
<comment type="caution">
    <text evidence="2">The sequence shown here is derived from an EMBL/GenBank/DDBJ whole genome shotgun (WGS) entry which is preliminary data.</text>
</comment>
<feature type="compositionally biased region" description="Polar residues" evidence="1">
    <location>
        <begin position="398"/>
        <end position="409"/>
    </location>
</feature>
<name>A0A511M8U2_9NOCA</name>
<dbReference type="SUPFAM" id="SSF54001">
    <property type="entry name" value="Cysteine proteinases"/>
    <property type="match status" value="1"/>
</dbReference>
<dbReference type="InterPro" id="IPR038765">
    <property type="entry name" value="Papain-like_cys_pep_sf"/>
</dbReference>
<organism evidence="2 3">
    <name type="scientific">Nocardia ninae NBRC 108245</name>
    <dbReference type="NCBI Taxonomy" id="1210091"/>
    <lineage>
        <taxon>Bacteria</taxon>
        <taxon>Bacillati</taxon>
        <taxon>Actinomycetota</taxon>
        <taxon>Actinomycetes</taxon>
        <taxon>Mycobacteriales</taxon>
        <taxon>Nocardiaceae</taxon>
        <taxon>Nocardia</taxon>
    </lineage>
</organism>
<sequence>MSAAEKAGTELKLTLDLDGASYDRLRTEFLEMTTEAQRSSGLSRAAVAKRCAGKPGRQTVYNYAGNPTYTSFPKPALLQKYLESCELPPEQIEFAVARCAEIRRRFPEAGKAGLRGTEESPRPQADGVHSPGRYVSGSGPVAGQRETVLPNTVNAGPGTPLSAQPGGWSEWWRGLTQRFSPRRTFSPADVYGSVGTRFITPLPATQYEPHAYEPWQPRDPAVRAVGAESATQGHRWWVGSVLRDSGVRVSPGRMALRFVREELADPRSLENLTAASLIRKAYGAAGITLRTRAGEQAEAGVHVPFENAEPGDILILADGRECLYAGNGLALLFASSVGGSYGWLIPRDQVRTTRRITWESVLLADRPAQSPPTPTVFDAVPPSSTDIPPGPRDGAPAQQVTMPSRPADSSTERVISEYEAVMGAVTERVEAAARAAEPGPAALRAIDRLVFPYAGSQAWLVREAFKAIDLPLPPDIRFELPVMAVAVRHVDLRPGDIVFTESGVLGIYGGRGELVYLGPAGTKATSVLQPALYVAAWRVTAVPARTGYGLVSSVAVVDHDGTGRLARIYRAGERRSGRHRRVPETAEVVAMVIEVVERAKQRGVAVPLSGRELFTAAKIRGGVEFTSVTTAWDPVREPVYPRDARLRNIQAVSPADSATAAELMMARLATAAAGRWSARNRPGVA</sequence>
<gene>
    <name evidence="2" type="ORF">NN4_11560</name>
</gene>
<proteinExistence type="predicted"/>
<evidence type="ECO:0000313" key="3">
    <source>
        <dbReference type="Proteomes" id="UP000321424"/>
    </source>
</evidence>
<dbReference type="AlphaFoldDB" id="A0A511M8U2"/>
<reference evidence="2 3" key="1">
    <citation type="submission" date="2019-07" db="EMBL/GenBank/DDBJ databases">
        <title>Whole genome shotgun sequence of Nocardia ninae NBRC 108245.</title>
        <authorList>
            <person name="Hosoyama A."/>
            <person name="Uohara A."/>
            <person name="Ohji S."/>
            <person name="Ichikawa N."/>
        </authorList>
    </citation>
    <scope>NUCLEOTIDE SEQUENCE [LARGE SCALE GENOMIC DNA]</scope>
    <source>
        <strain evidence="2 3">NBRC 108245</strain>
    </source>
</reference>
<feature type="region of interest" description="Disordered" evidence="1">
    <location>
        <begin position="366"/>
        <end position="409"/>
    </location>
</feature>
<dbReference type="Gene3D" id="3.90.1720.10">
    <property type="entry name" value="endopeptidase domain like (from Nostoc punctiforme)"/>
    <property type="match status" value="1"/>
</dbReference>
<dbReference type="Proteomes" id="UP000321424">
    <property type="component" value="Unassembled WGS sequence"/>
</dbReference>
<evidence type="ECO:0000256" key="1">
    <source>
        <dbReference type="SAM" id="MobiDB-lite"/>
    </source>
</evidence>
<accession>A0A511M8U2</accession>
<feature type="region of interest" description="Disordered" evidence="1">
    <location>
        <begin position="110"/>
        <end position="132"/>
    </location>
</feature>
<protein>
    <submittedName>
        <fullName evidence="2">Uncharacterized protein</fullName>
    </submittedName>
</protein>